<dbReference type="Proteomes" id="UP000410492">
    <property type="component" value="Unassembled WGS sequence"/>
</dbReference>
<accession>A0A653DJK8</accession>
<dbReference type="AlphaFoldDB" id="A0A653DJK8"/>
<dbReference type="OrthoDB" id="10682274at2759"/>
<name>A0A653DJK8_CALMS</name>
<keyword evidence="3" id="KW-1185">Reference proteome</keyword>
<evidence type="ECO:0000313" key="2">
    <source>
        <dbReference type="EMBL" id="VEN59538.1"/>
    </source>
</evidence>
<protein>
    <submittedName>
        <fullName evidence="2">Uncharacterized protein</fullName>
    </submittedName>
</protein>
<organism evidence="2 3">
    <name type="scientific">Callosobruchus maculatus</name>
    <name type="common">Southern cowpea weevil</name>
    <name type="synonym">Pulse bruchid</name>
    <dbReference type="NCBI Taxonomy" id="64391"/>
    <lineage>
        <taxon>Eukaryota</taxon>
        <taxon>Metazoa</taxon>
        <taxon>Ecdysozoa</taxon>
        <taxon>Arthropoda</taxon>
        <taxon>Hexapoda</taxon>
        <taxon>Insecta</taxon>
        <taxon>Pterygota</taxon>
        <taxon>Neoptera</taxon>
        <taxon>Endopterygota</taxon>
        <taxon>Coleoptera</taxon>
        <taxon>Polyphaga</taxon>
        <taxon>Cucujiformia</taxon>
        <taxon>Chrysomeloidea</taxon>
        <taxon>Chrysomelidae</taxon>
        <taxon>Bruchinae</taxon>
        <taxon>Bruchini</taxon>
        <taxon>Callosobruchus</taxon>
    </lineage>
</organism>
<feature type="compositionally biased region" description="Polar residues" evidence="1">
    <location>
        <begin position="199"/>
        <end position="208"/>
    </location>
</feature>
<gene>
    <name evidence="2" type="ORF">CALMAC_LOCUS17517</name>
</gene>
<evidence type="ECO:0000313" key="3">
    <source>
        <dbReference type="Proteomes" id="UP000410492"/>
    </source>
</evidence>
<feature type="region of interest" description="Disordered" evidence="1">
    <location>
        <begin position="195"/>
        <end position="220"/>
    </location>
</feature>
<proteinExistence type="predicted"/>
<reference evidence="2 3" key="1">
    <citation type="submission" date="2019-01" db="EMBL/GenBank/DDBJ databases">
        <authorList>
            <person name="Sayadi A."/>
        </authorList>
    </citation>
    <scope>NUCLEOTIDE SEQUENCE [LARGE SCALE GENOMIC DNA]</scope>
</reference>
<sequence length="220" mass="25333">MKLIKTGRKTLVPIQPSTSVASDEPRYSQDVIDITMENENVAVKHAKKTEVIKIKLELPEIYSESVGIDEVAWEPIIKENYKNIEETCLNRIKKEHNYAAAWVEVLSMQSDKIKVENDQEIPKQELTEITEEVIIKNETDYNIFRDEISEINRPHDGPIFTPTADITNIEKLVKVEEIDLEMFMDKEHYEDIDAAQLSDGHTSTNTNPDLLLESTYRQSV</sequence>
<dbReference type="EMBL" id="CAACVG010012056">
    <property type="protein sequence ID" value="VEN59538.1"/>
    <property type="molecule type" value="Genomic_DNA"/>
</dbReference>
<evidence type="ECO:0000256" key="1">
    <source>
        <dbReference type="SAM" id="MobiDB-lite"/>
    </source>
</evidence>